<accession>A0ABM8D5U2</accession>
<dbReference type="RefSeq" id="WP_281875880.1">
    <property type="nucleotide sequence ID" value="NZ_AP026976.1"/>
</dbReference>
<gene>
    <name evidence="1" type="ORF">IFM12276_58190</name>
</gene>
<evidence type="ECO:0000313" key="1">
    <source>
        <dbReference type="EMBL" id="BDU02791.1"/>
    </source>
</evidence>
<proteinExistence type="predicted"/>
<organism evidence="1 2">
    <name type="scientific">Nocardia sputorum</name>
    <dbReference type="NCBI Taxonomy" id="2984338"/>
    <lineage>
        <taxon>Bacteria</taxon>
        <taxon>Bacillati</taxon>
        <taxon>Actinomycetota</taxon>
        <taxon>Actinomycetes</taxon>
        <taxon>Mycobacteriales</taxon>
        <taxon>Nocardiaceae</taxon>
        <taxon>Nocardia</taxon>
    </lineage>
</organism>
<dbReference type="EMBL" id="AP026978">
    <property type="protein sequence ID" value="BDU02791.1"/>
    <property type="molecule type" value="Genomic_DNA"/>
</dbReference>
<protein>
    <submittedName>
        <fullName evidence="1">Uncharacterized protein</fullName>
    </submittedName>
</protein>
<sequence length="123" mass="13554">MHRHVILAPPRVCASADLELAHQQMQRHRACRIERCGWKWVAYSTLVQSGRIVPQRFSPRERAHRRGIAFPLDHSGRGPALEGTPEVATFQQVLDGLAQLALSPAGADNGCAVEGEQPWASGR</sequence>
<name>A0ABM8D5U2_9NOCA</name>
<evidence type="ECO:0000313" key="2">
    <source>
        <dbReference type="Proteomes" id="UP001317870"/>
    </source>
</evidence>
<reference evidence="1 2" key="1">
    <citation type="submission" date="2022-11" db="EMBL/GenBank/DDBJ databases">
        <title>Genome Sequencing of Nocardia sp. ON39_IFM12276 and assembly.</title>
        <authorList>
            <person name="Shimojima M."/>
            <person name="Toyokawa M."/>
            <person name="Uesaka K."/>
        </authorList>
    </citation>
    <scope>NUCLEOTIDE SEQUENCE [LARGE SCALE GENOMIC DNA]</scope>
    <source>
        <strain evidence="1 2">IFM 12276</strain>
    </source>
</reference>
<keyword evidence="2" id="KW-1185">Reference proteome</keyword>
<dbReference type="Proteomes" id="UP001317870">
    <property type="component" value="Chromosome"/>
</dbReference>